<protein>
    <submittedName>
        <fullName evidence="1">Tail fiber assembly protein</fullName>
    </submittedName>
</protein>
<reference evidence="1 2" key="1">
    <citation type="submission" date="2022-04" db="EMBL/GenBank/DDBJ databases">
        <title>Whole genome surviellance of AMR bacteria from Assam, India: One Health Study.</title>
        <authorList>
            <person name="Mendem S.K."/>
            <person name="Rakshit O."/>
            <person name="Murugesan D."/>
            <person name="Shome R."/>
            <person name="Raisen C."/>
            <person name="Holmes M.A."/>
            <person name="Saikia K."/>
            <person name="Shome B.R."/>
        </authorList>
    </citation>
    <scope>NUCLEOTIDE SEQUENCE [LARGE SCALE GENOMIC DNA]</scope>
    <source>
        <strain evidence="1 2">MGG-11lp</strain>
    </source>
</reference>
<dbReference type="InterPro" id="IPR003458">
    <property type="entry name" value="Phage_T4_Gp38_tail_assem"/>
</dbReference>
<dbReference type="Proteomes" id="UP001306510">
    <property type="component" value="Unassembled WGS sequence"/>
</dbReference>
<proteinExistence type="predicted"/>
<dbReference type="PANTHER" id="PTHR34413:SF1">
    <property type="entry name" value="CYTOPLASMIC PROTEIN"/>
    <property type="match status" value="1"/>
</dbReference>
<sequence>MKNYYSAKKNAFYYLGWKHEYDAAGTWPDDAIEVADDIHEKYSADPPKGKILIAGADGMPAWGEKPPLTHDEIVAQAEAERKNRIGVANDFMNGKQWPGKAAIGRLKGDDLTQYNLWLDYLDELEDVDTSSAPNIVWPTSPVM</sequence>
<evidence type="ECO:0000313" key="1">
    <source>
        <dbReference type="EMBL" id="MEB6409609.1"/>
    </source>
</evidence>
<evidence type="ECO:0000313" key="2">
    <source>
        <dbReference type="Proteomes" id="UP001306510"/>
    </source>
</evidence>
<accession>A0ABU6E065</accession>
<keyword evidence="2" id="KW-1185">Reference proteome</keyword>
<dbReference type="Pfam" id="PF02413">
    <property type="entry name" value="Caudo_TAP"/>
    <property type="match status" value="1"/>
</dbReference>
<dbReference type="EMBL" id="JALLMC010000002">
    <property type="protein sequence ID" value="MEB6409609.1"/>
    <property type="molecule type" value="Genomic_DNA"/>
</dbReference>
<dbReference type="InterPro" id="IPR051220">
    <property type="entry name" value="TFA_Chaperone"/>
</dbReference>
<gene>
    <name evidence="1" type="ORF">MXM28_07830</name>
</gene>
<dbReference type="PANTHER" id="PTHR34413">
    <property type="entry name" value="PROPHAGE TAIL FIBER ASSEMBLY PROTEIN HOMOLOG TFAE-RELATED-RELATED"/>
    <property type="match status" value="1"/>
</dbReference>
<organism evidence="1 2">
    <name type="scientific">Enterobacter vonholyi</name>
    <dbReference type="NCBI Taxonomy" id="2797505"/>
    <lineage>
        <taxon>Bacteria</taxon>
        <taxon>Pseudomonadati</taxon>
        <taxon>Pseudomonadota</taxon>
        <taxon>Gammaproteobacteria</taxon>
        <taxon>Enterobacterales</taxon>
        <taxon>Enterobacteriaceae</taxon>
        <taxon>Enterobacter</taxon>
    </lineage>
</organism>
<comment type="caution">
    <text evidence="1">The sequence shown here is derived from an EMBL/GenBank/DDBJ whole genome shotgun (WGS) entry which is preliminary data.</text>
</comment>
<dbReference type="RefSeq" id="WP_325848552.1">
    <property type="nucleotide sequence ID" value="NZ_JALLMC010000002.1"/>
</dbReference>
<name>A0ABU6E065_9ENTR</name>